<keyword evidence="2" id="KW-1185">Reference proteome</keyword>
<dbReference type="Proteomes" id="UP000598120">
    <property type="component" value="Unassembled WGS sequence"/>
</dbReference>
<evidence type="ECO:0000313" key="1">
    <source>
        <dbReference type="EMBL" id="GFZ79600.1"/>
    </source>
</evidence>
<gene>
    <name evidence="1" type="ORF">GCM10011531_06830</name>
</gene>
<reference evidence="1 2" key="1">
    <citation type="journal article" date="2014" name="Int. J. Syst. Evol. Microbiol.">
        <title>Complete genome sequence of Corynebacterium casei LMG S-19264T (=DSM 44701T), isolated from a smear-ripened cheese.</title>
        <authorList>
            <consortium name="US DOE Joint Genome Institute (JGI-PGF)"/>
            <person name="Walter F."/>
            <person name="Albersmeier A."/>
            <person name="Kalinowski J."/>
            <person name="Ruckert C."/>
        </authorList>
    </citation>
    <scope>NUCLEOTIDE SEQUENCE [LARGE SCALE GENOMIC DNA]</scope>
    <source>
        <strain evidence="1 2">CGMCC 1.15295</strain>
    </source>
</reference>
<comment type="caution">
    <text evidence="1">The sequence shown here is derived from an EMBL/GenBank/DDBJ whole genome shotgun (WGS) entry which is preliminary data.</text>
</comment>
<dbReference type="AlphaFoldDB" id="A0A8J2XII8"/>
<evidence type="ECO:0000313" key="2">
    <source>
        <dbReference type="Proteomes" id="UP000598120"/>
    </source>
</evidence>
<organism evidence="1 2">
    <name type="scientific">Aquaticitalea lipolytica</name>
    <dbReference type="NCBI Taxonomy" id="1247562"/>
    <lineage>
        <taxon>Bacteria</taxon>
        <taxon>Pseudomonadati</taxon>
        <taxon>Bacteroidota</taxon>
        <taxon>Flavobacteriia</taxon>
        <taxon>Flavobacteriales</taxon>
        <taxon>Flavobacteriaceae</taxon>
        <taxon>Aquaticitalea</taxon>
    </lineage>
</organism>
<proteinExistence type="predicted"/>
<protein>
    <submittedName>
        <fullName evidence="1">Uncharacterized protein</fullName>
    </submittedName>
</protein>
<name>A0A8J2XII8_9FLAO</name>
<sequence length="231" mass="27308">MEELFIQIRDNLTKAYIFYLPGSLMKSFEQMSILKSIPADAFNQLGVIDNNQKISLDYKKVDFISMMNKVGILDENMYTLFQAKEDLKDIQFNFLIEKYIDFLDAHCFLTGWMYTNITSFINPVSKETINLFRMQSEFLEQHYTKVRKHFNIDPKGREQNVKTILDHYKEKFNNSNFSVKVPSKIPNVPVKETIQPKPKTKKKKPVLITDEEADRFLLETVFHVKFRSENH</sequence>
<dbReference type="EMBL" id="BMIC01000001">
    <property type="protein sequence ID" value="GFZ79600.1"/>
    <property type="molecule type" value="Genomic_DNA"/>
</dbReference>
<accession>A0A8J2XII8</accession>